<comment type="caution">
    <text evidence="2">The sequence shown here is derived from an EMBL/GenBank/DDBJ whole genome shotgun (WGS) entry which is preliminary data.</text>
</comment>
<sequence>MEQGSGAKGVQGQDLNLGSKQAGKGLVSDETIHAGEGDEGQEEMQVAGQENDYEGVLQGLDHKECVPSTLQGPIQDVGMQGENAGIQDKDGMELSLVNVPFSFVERGRPEHRLRGRRGRQGTMRSYMEGPEVLPLHKYY</sequence>
<protein>
    <submittedName>
        <fullName evidence="2">Uncharacterized protein</fullName>
    </submittedName>
</protein>
<dbReference type="AlphaFoldDB" id="A0AAW2TBU2"/>
<name>A0AAW2TBU2_9LAMI</name>
<gene>
    <name evidence="2" type="ORF">Slati_4203600</name>
</gene>
<evidence type="ECO:0000313" key="2">
    <source>
        <dbReference type="EMBL" id="KAL0401737.1"/>
    </source>
</evidence>
<accession>A0AAW2TBU2</accession>
<feature type="region of interest" description="Disordered" evidence="1">
    <location>
        <begin position="67"/>
        <end position="91"/>
    </location>
</feature>
<reference evidence="2" key="1">
    <citation type="submission" date="2020-06" db="EMBL/GenBank/DDBJ databases">
        <authorList>
            <person name="Li T."/>
            <person name="Hu X."/>
            <person name="Zhang T."/>
            <person name="Song X."/>
            <person name="Zhang H."/>
            <person name="Dai N."/>
            <person name="Sheng W."/>
            <person name="Hou X."/>
            <person name="Wei L."/>
        </authorList>
    </citation>
    <scope>NUCLEOTIDE SEQUENCE</scope>
    <source>
        <strain evidence="2">KEN1</strain>
        <tissue evidence="2">Leaf</tissue>
    </source>
</reference>
<organism evidence="2">
    <name type="scientific">Sesamum latifolium</name>
    <dbReference type="NCBI Taxonomy" id="2727402"/>
    <lineage>
        <taxon>Eukaryota</taxon>
        <taxon>Viridiplantae</taxon>
        <taxon>Streptophyta</taxon>
        <taxon>Embryophyta</taxon>
        <taxon>Tracheophyta</taxon>
        <taxon>Spermatophyta</taxon>
        <taxon>Magnoliopsida</taxon>
        <taxon>eudicotyledons</taxon>
        <taxon>Gunneridae</taxon>
        <taxon>Pentapetalae</taxon>
        <taxon>asterids</taxon>
        <taxon>lamiids</taxon>
        <taxon>Lamiales</taxon>
        <taxon>Pedaliaceae</taxon>
        <taxon>Sesamum</taxon>
    </lineage>
</organism>
<dbReference type="EMBL" id="JACGWN010000015">
    <property type="protein sequence ID" value="KAL0401737.1"/>
    <property type="molecule type" value="Genomic_DNA"/>
</dbReference>
<evidence type="ECO:0000256" key="1">
    <source>
        <dbReference type="SAM" id="MobiDB-lite"/>
    </source>
</evidence>
<feature type="region of interest" description="Disordered" evidence="1">
    <location>
        <begin position="1"/>
        <end position="46"/>
    </location>
</feature>
<reference evidence="2" key="2">
    <citation type="journal article" date="2024" name="Plant">
        <title>Genomic evolution and insights into agronomic trait innovations of Sesamum species.</title>
        <authorList>
            <person name="Miao H."/>
            <person name="Wang L."/>
            <person name="Qu L."/>
            <person name="Liu H."/>
            <person name="Sun Y."/>
            <person name="Le M."/>
            <person name="Wang Q."/>
            <person name="Wei S."/>
            <person name="Zheng Y."/>
            <person name="Lin W."/>
            <person name="Duan Y."/>
            <person name="Cao H."/>
            <person name="Xiong S."/>
            <person name="Wang X."/>
            <person name="Wei L."/>
            <person name="Li C."/>
            <person name="Ma Q."/>
            <person name="Ju M."/>
            <person name="Zhao R."/>
            <person name="Li G."/>
            <person name="Mu C."/>
            <person name="Tian Q."/>
            <person name="Mei H."/>
            <person name="Zhang T."/>
            <person name="Gao T."/>
            <person name="Zhang H."/>
        </authorList>
    </citation>
    <scope>NUCLEOTIDE SEQUENCE</scope>
    <source>
        <strain evidence="2">KEN1</strain>
    </source>
</reference>
<proteinExistence type="predicted"/>